<protein>
    <submittedName>
        <fullName evidence="2">Uncharacterized protein</fullName>
    </submittedName>
</protein>
<proteinExistence type="predicted"/>
<organism evidence="2 3">
    <name type="scientific">Thraustotheca clavata</name>
    <dbReference type="NCBI Taxonomy" id="74557"/>
    <lineage>
        <taxon>Eukaryota</taxon>
        <taxon>Sar</taxon>
        <taxon>Stramenopiles</taxon>
        <taxon>Oomycota</taxon>
        <taxon>Saprolegniomycetes</taxon>
        <taxon>Saprolegniales</taxon>
        <taxon>Achlyaceae</taxon>
        <taxon>Thraustotheca</taxon>
    </lineage>
</organism>
<evidence type="ECO:0000256" key="1">
    <source>
        <dbReference type="SAM" id="Phobius"/>
    </source>
</evidence>
<dbReference type="Proteomes" id="UP000243217">
    <property type="component" value="Unassembled WGS sequence"/>
</dbReference>
<keyword evidence="1" id="KW-1133">Transmembrane helix</keyword>
<dbReference type="OrthoDB" id="10600291at2759"/>
<comment type="caution">
    <text evidence="2">The sequence shown here is derived from an EMBL/GenBank/DDBJ whole genome shotgun (WGS) entry which is preliminary data.</text>
</comment>
<keyword evidence="3" id="KW-1185">Reference proteome</keyword>
<evidence type="ECO:0000313" key="3">
    <source>
        <dbReference type="Proteomes" id="UP000243217"/>
    </source>
</evidence>
<dbReference type="AlphaFoldDB" id="A0A1W0A319"/>
<reference evidence="2 3" key="1">
    <citation type="journal article" date="2014" name="Genome Biol. Evol.">
        <title>The secreted proteins of Achlya hypogyna and Thraustotheca clavata identify the ancestral oomycete secretome and reveal gene acquisitions by horizontal gene transfer.</title>
        <authorList>
            <person name="Misner I."/>
            <person name="Blouin N."/>
            <person name="Leonard G."/>
            <person name="Richards T.A."/>
            <person name="Lane C.E."/>
        </authorList>
    </citation>
    <scope>NUCLEOTIDE SEQUENCE [LARGE SCALE GENOMIC DNA]</scope>
    <source>
        <strain evidence="2 3">ATCC 34112</strain>
    </source>
</reference>
<accession>A0A1W0A319</accession>
<keyword evidence="1" id="KW-0812">Transmembrane</keyword>
<dbReference type="EMBL" id="JNBS01000581">
    <property type="protein sequence ID" value="OQS04638.1"/>
    <property type="molecule type" value="Genomic_DNA"/>
</dbReference>
<sequence>MDNPQSFWFLLRGYGNVVSLPLYMFLSAFFYLGAFHVIYPACGRRLIHHHHLSLVRETAQSIAQLRQAYRLSQRDVNLEVTTGYTILVGISIVLSPWYFLFPDPFVLSFILATGFYLMFFIPRLLAIKFCACRQVYSMQWTISTLD</sequence>
<evidence type="ECO:0000313" key="2">
    <source>
        <dbReference type="EMBL" id="OQS04638.1"/>
    </source>
</evidence>
<gene>
    <name evidence="2" type="ORF">THRCLA_03145</name>
</gene>
<name>A0A1W0A319_9STRA</name>
<keyword evidence="1" id="KW-0472">Membrane</keyword>
<feature type="transmembrane region" description="Helical" evidence="1">
    <location>
        <begin position="105"/>
        <end position="126"/>
    </location>
</feature>
<feature type="transmembrane region" description="Helical" evidence="1">
    <location>
        <begin position="20"/>
        <end position="39"/>
    </location>
</feature>
<feature type="transmembrane region" description="Helical" evidence="1">
    <location>
        <begin position="76"/>
        <end position="99"/>
    </location>
</feature>